<feature type="region of interest" description="Disordered" evidence="1">
    <location>
        <begin position="1"/>
        <end position="73"/>
    </location>
</feature>
<dbReference type="GeneID" id="33564295"/>
<evidence type="ECO:0000313" key="3">
    <source>
        <dbReference type="Proteomes" id="UP000193648"/>
    </source>
</evidence>
<organism evidence="2 3">
    <name type="scientific">Lobosporangium transversale</name>
    <dbReference type="NCBI Taxonomy" id="64571"/>
    <lineage>
        <taxon>Eukaryota</taxon>
        <taxon>Fungi</taxon>
        <taxon>Fungi incertae sedis</taxon>
        <taxon>Mucoromycota</taxon>
        <taxon>Mortierellomycotina</taxon>
        <taxon>Mortierellomycetes</taxon>
        <taxon>Mortierellales</taxon>
        <taxon>Mortierellaceae</taxon>
        <taxon>Lobosporangium</taxon>
    </lineage>
</organism>
<sequence length="73" mass="8156">MQSNIFLSRDSKRNNNQLTARTTRKEKRKHDEKQVNGATSSTSDVGPTQGRSKIPCPSKSSRRAEVNNINQGL</sequence>
<evidence type="ECO:0000313" key="2">
    <source>
        <dbReference type="EMBL" id="ORZ28857.1"/>
    </source>
</evidence>
<gene>
    <name evidence="2" type="ORF">BCR41DRAFT_344192</name>
</gene>
<comment type="caution">
    <text evidence="2">The sequence shown here is derived from an EMBL/GenBank/DDBJ whole genome shotgun (WGS) entry which is preliminary data.</text>
</comment>
<dbReference type="RefSeq" id="XP_021886530.1">
    <property type="nucleotide sequence ID" value="XM_022022451.1"/>
</dbReference>
<dbReference type="EMBL" id="MCFF01000001">
    <property type="protein sequence ID" value="ORZ28857.1"/>
    <property type="molecule type" value="Genomic_DNA"/>
</dbReference>
<evidence type="ECO:0000256" key="1">
    <source>
        <dbReference type="SAM" id="MobiDB-lite"/>
    </source>
</evidence>
<reference evidence="2 3" key="1">
    <citation type="submission" date="2016-07" db="EMBL/GenBank/DDBJ databases">
        <title>Pervasive Adenine N6-methylation of Active Genes in Fungi.</title>
        <authorList>
            <consortium name="DOE Joint Genome Institute"/>
            <person name="Mondo S.J."/>
            <person name="Dannebaum R.O."/>
            <person name="Kuo R.C."/>
            <person name="Labutti K."/>
            <person name="Haridas S."/>
            <person name="Kuo A."/>
            <person name="Salamov A."/>
            <person name="Ahrendt S.R."/>
            <person name="Lipzen A."/>
            <person name="Sullivan W."/>
            <person name="Andreopoulos W.B."/>
            <person name="Clum A."/>
            <person name="Lindquist E."/>
            <person name="Daum C."/>
            <person name="Ramamoorthy G.K."/>
            <person name="Gryganskyi A."/>
            <person name="Culley D."/>
            <person name="Magnuson J.K."/>
            <person name="James T.Y."/>
            <person name="O'Malley M.A."/>
            <person name="Stajich J.E."/>
            <person name="Spatafora J.W."/>
            <person name="Visel A."/>
            <person name="Grigoriev I.V."/>
        </authorList>
    </citation>
    <scope>NUCLEOTIDE SEQUENCE [LARGE SCALE GENOMIC DNA]</scope>
    <source>
        <strain evidence="2 3">NRRL 3116</strain>
    </source>
</reference>
<protein>
    <submittedName>
        <fullName evidence="2">Uncharacterized protein</fullName>
    </submittedName>
</protein>
<dbReference type="Proteomes" id="UP000193648">
    <property type="component" value="Unassembled WGS sequence"/>
</dbReference>
<name>A0A1Y2H2S5_9FUNG</name>
<dbReference type="AlphaFoldDB" id="A0A1Y2H2S5"/>
<keyword evidence="3" id="KW-1185">Reference proteome</keyword>
<accession>A0A1Y2H2S5</accession>
<feature type="compositionally biased region" description="Polar residues" evidence="1">
    <location>
        <begin position="36"/>
        <end position="51"/>
    </location>
</feature>
<dbReference type="InParanoid" id="A0A1Y2H2S5"/>
<proteinExistence type="predicted"/>